<protein>
    <submittedName>
        <fullName evidence="1">Uncharacterized protein</fullName>
    </submittedName>
</protein>
<proteinExistence type="predicted"/>
<reference evidence="1" key="1">
    <citation type="submission" date="2017-07" db="EMBL/GenBank/DDBJ databases">
        <authorList>
            <person name="Mikheyev A."/>
            <person name="Grau M."/>
        </authorList>
    </citation>
    <scope>NUCLEOTIDE SEQUENCE</scope>
    <source>
        <tissue evidence="1">Venom_gland</tissue>
    </source>
</reference>
<reference evidence="1" key="2">
    <citation type="submission" date="2017-11" db="EMBL/GenBank/DDBJ databases">
        <title>Coralsnake Venomics: Analyses of Venom Gland Transcriptomes and Proteomes of Six Brazilian Taxa.</title>
        <authorList>
            <person name="Aird S.D."/>
            <person name="Jorge da Silva N."/>
            <person name="Qiu L."/>
            <person name="Villar-Briones A."/>
            <person name="Aparecida-Saddi V."/>
            <person name="Campos-Telles M.P."/>
            <person name="Grau M."/>
            <person name="Mikheyev A.S."/>
        </authorList>
    </citation>
    <scope>NUCLEOTIDE SEQUENCE</scope>
    <source>
        <tissue evidence="1">Venom_gland</tissue>
    </source>
</reference>
<sequence>MKIDMESLQETPFLSMEFQTKSHPGIRFCIWDQKKIASREATFSDPETWWDEIHDWNILIERYKLFKKKPHSIKEEMELHYISTEMHGIKDKNLLEKRMTFRRYILQATQPNRKNRCTFCQPTNKYM</sequence>
<name>A0A2D4M3Z1_9SAUR</name>
<dbReference type="EMBL" id="IACM01071988">
    <property type="protein sequence ID" value="LAB28064.1"/>
    <property type="molecule type" value="Transcribed_RNA"/>
</dbReference>
<dbReference type="AlphaFoldDB" id="A0A2D4M3Z1"/>
<organism evidence="1">
    <name type="scientific">Micrurus spixii</name>
    <name type="common">Amazon coral snake</name>
    <dbReference type="NCBI Taxonomy" id="129469"/>
    <lineage>
        <taxon>Eukaryota</taxon>
        <taxon>Metazoa</taxon>
        <taxon>Chordata</taxon>
        <taxon>Craniata</taxon>
        <taxon>Vertebrata</taxon>
        <taxon>Euteleostomi</taxon>
        <taxon>Lepidosauria</taxon>
        <taxon>Squamata</taxon>
        <taxon>Bifurcata</taxon>
        <taxon>Unidentata</taxon>
        <taxon>Episquamata</taxon>
        <taxon>Toxicofera</taxon>
        <taxon>Serpentes</taxon>
        <taxon>Colubroidea</taxon>
        <taxon>Elapidae</taxon>
        <taxon>Elapinae</taxon>
        <taxon>Micrurus</taxon>
    </lineage>
</organism>
<accession>A0A2D4M3Z1</accession>
<evidence type="ECO:0000313" key="1">
    <source>
        <dbReference type="EMBL" id="LAB28064.1"/>
    </source>
</evidence>